<dbReference type="InterPro" id="IPR050490">
    <property type="entry name" value="Bact_solute-bd_prot1"/>
</dbReference>
<dbReference type="AlphaFoldDB" id="A0A916YMH1"/>
<evidence type="ECO:0008006" key="6">
    <source>
        <dbReference type="Google" id="ProtNLM"/>
    </source>
</evidence>
<evidence type="ECO:0000313" key="5">
    <source>
        <dbReference type="Proteomes" id="UP000612456"/>
    </source>
</evidence>
<feature type="compositionally biased region" description="Polar residues" evidence="2">
    <location>
        <begin position="35"/>
        <end position="52"/>
    </location>
</feature>
<organism evidence="4 5">
    <name type="scientific">Paenibacillus nasutitermitis</name>
    <dbReference type="NCBI Taxonomy" id="1652958"/>
    <lineage>
        <taxon>Bacteria</taxon>
        <taxon>Bacillati</taxon>
        <taxon>Bacillota</taxon>
        <taxon>Bacilli</taxon>
        <taxon>Bacillales</taxon>
        <taxon>Paenibacillaceae</taxon>
        <taxon>Paenibacillus</taxon>
    </lineage>
</organism>
<evidence type="ECO:0000313" key="4">
    <source>
        <dbReference type="EMBL" id="GGD51536.1"/>
    </source>
</evidence>
<feature type="chain" id="PRO_5037940161" description="Aldouronate transport system substrate-binding protein" evidence="3">
    <location>
        <begin position="24"/>
        <end position="586"/>
    </location>
</feature>
<proteinExistence type="predicted"/>
<dbReference type="PANTHER" id="PTHR43649:SF33">
    <property type="entry name" value="POLYGALACTURONAN_RHAMNOGALACTURONAN-BINDING PROTEIN YTCQ"/>
    <property type="match status" value="1"/>
</dbReference>
<dbReference type="EMBL" id="BMHP01000001">
    <property type="protein sequence ID" value="GGD51536.1"/>
    <property type="molecule type" value="Genomic_DNA"/>
</dbReference>
<keyword evidence="1 3" id="KW-0732">Signal</keyword>
<feature type="region of interest" description="Disordered" evidence="2">
    <location>
        <begin position="33"/>
        <end position="58"/>
    </location>
</feature>
<dbReference type="PANTHER" id="PTHR43649">
    <property type="entry name" value="ARABINOSE-BINDING PROTEIN-RELATED"/>
    <property type="match status" value="1"/>
</dbReference>
<keyword evidence="5" id="KW-1185">Reference proteome</keyword>
<dbReference type="Proteomes" id="UP000612456">
    <property type="component" value="Unassembled WGS sequence"/>
</dbReference>
<accession>A0A916YMH1</accession>
<reference evidence="4" key="1">
    <citation type="journal article" date="2014" name="Int. J. Syst. Evol. Microbiol.">
        <title>Complete genome sequence of Corynebacterium casei LMG S-19264T (=DSM 44701T), isolated from a smear-ripened cheese.</title>
        <authorList>
            <consortium name="US DOE Joint Genome Institute (JGI-PGF)"/>
            <person name="Walter F."/>
            <person name="Albersmeier A."/>
            <person name="Kalinowski J."/>
            <person name="Ruckert C."/>
        </authorList>
    </citation>
    <scope>NUCLEOTIDE SEQUENCE</scope>
    <source>
        <strain evidence="4">CGMCC 1.15178</strain>
    </source>
</reference>
<name>A0A916YMH1_9BACL</name>
<sequence>MWGLFVKRNIVALLSVVLIVSLAACTKNTNNTATSGAGSSVVETPDSESASSADPFGKYSPPIEVTGFKAIGISTKFENGETIDDNRWMKAYEDELGIKLKWTWAADEATQYYNKLNVSIASGEYADFFFVNSKQFKMLANDGQLADLTDAYENYASPLVKKYMNAFPQGFESGKLDGKLLGLSPQGDYAGQSLMIWIRQDWMQKLGLQPPKTMDDFVKIADAFAKQDPDNNGKNDTYGLAVTNAFFGGFQGDYLMGFASLEGFFNGYHAYPSIWIKDDSGKLVYGSVQPQMKDALKKLQEMFKAGLIDKEFGVKDPGKVAEDINKNKIGMSIGMEWNTGWPFDEMLKTNPEAIWKPYPLVSVDDQPALAENPWPISGYMVASKDSKNPEALIKMLNLYVKYVVDENRSKEDSNKFEKSQDGSYLYSSYALAGMQNPDLAMNDFYKLNTALKNKSDATLRYTDGPLKGEVNSLLESIYNQGLAYVEKGDVSNGNHSVYIQKMADDGSYAILKHYRDNNLLMINQMPGVGTDTLVQKKSTLLKLEQEVLTKIIMGVSPLDDFDKFVADWKKLGGDQITKEVNDTYNN</sequence>
<dbReference type="PROSITE" id="PS51257">
    <property type="entry name" value="PROKAR_LIPOPROTEIN"/>
    <property type="match status" value="1"/>
</dbReference>
<dbReference type="SUPFAM" id="SSF53850">
    <property type="entry name" value="Periplasmic binding protein-like II"/>
    <property type="match status" value="1"/>
</dbReference>
<protein>
    <recommendedName>
        <fullName evidence="6">Aldouronate transport system substrate-binding protein</fullName>
    </recommendedName>
</protein>
<comment type="caution">
    <text evidence="4">The sequence shown here is derived from an EMBL/GenBank/DDBJ whole genome shotgun (WGS) entry which is preliminary data.</text>
</comment>
<evidence type="ECO:0000256" key="3">
    <source>
        <dbReference type="SAM" id="SignalP"/>
    </source>
</evidence>
<dbReference type="Gene3D" id="3.40.190.10">
    <property type="entry name" value="Periplasmic binding protein-like II"/>
    <property type="match status" value="3"/>
</dbReference>
<dbReference type="CDD" id="cd13580">
    <property type="entry name" value="PBP2_AlgQ_like_1"/>
    <property type="match status" value="1"/>
</dbReference>
<feature type="signal peptide" evidence="3">
    <location>
        <begin position="1"/>
        <end position="23"/>
    </location>
</feature>
<evidence type="ECO:0000256" key="2">
    <source>
        <dbReference type="SAM" id="MobiDB-lite"/>
    </source>
</evidence>
<evidence type="ECO:0000256" key="1">
    <source>
        <dbReference type="ARBA" id="ARBA00022729"/>
    </source>
</evidence>
<gene>
    <name evidence="4" type="ORF">GCM10010911_06370</name>
</gene>
<reference evidence="4" key="2">
    <citation type="submission" date="2020-09" db="EMBL/GenBank/DDBJ databases">
        <authorList>
            <person name="Sun Q."/>
            <person name="Zhou Y."/>
        </authorList>
    </citation>
    <scope>NUCLEOTIDE SEQUENCE</scope>
    <source>
        <strain evidence="4">CGMCC 1.15178</strain>
    </source>
</reference>
<dbReference type="RefSeq" id="WP_188989037.1">
    <property type="nucleotide sequence ID" value="NZ_BMHP01000001.1"/>
</dbReference>